<accession>A0A951QNI6</accession>
<evidence type="ECO:0000259" key="3">
    <source>
        <dbReference type="SMART" id="SM00642"/>
    </source>
</evidence>
<feature type="active site" description="Nucleophile" evidence="2">
    <location>
        <position position="283"/>
    </location>
</feature>
<feature type="active site" description="Proton donor" evidence="2">
    <location>
        <position position="336"/>
    </location>
</feature>
<dbReference type="InterPro" id="IPR017853">
    <property type="entry name" value="GH"/>
</dbReference>
<evidence type="ECO:0000313" key="5">
    <source>
        <dbReference type="Proteomes" id="UP000729701"/>
    </source>
</evidence>
<dbReference type="SUPFAM" id="SSF51445">
    <property type="entry name" value="(Trans)glycosidases"/>
    <property type="match status" value="1"/>
</dbReference>
<sequence length="564" mass="65764">MTSIIEFDFFAPRNNGVALIGSFSEWKEIPMQKGKDGYFRTQIELKDGTYQYKFRVQTKSPNFEPDQWLDIIDPYATDVDEEQTYAVVHIKDGERIVDTYVWQHDDTPLPENHQLVIYEMHVADFTGGEVDSHKRGKFLDAIEKLDYLKELGINAIELMPVNEYPGDYSWGYKVRHFFAVESSYGSTADLKQLIDECHGRGIRVFMDGIYNHTDEECPLMLVDRNYWYYEYMHYPEDPGNYWGPEFNYDNYDEKLDVKPAWKYVGDVVKYWVEEYHIDGIRFDAVRQLANVEFLDWLAKQSKKNTANKPFYNIAEYIPDTNEITSPEGPLDACWHESFRYFMIPSICGESFELEKLKEVLDPKRQGYATAINVINYLATHDREHLFRELGDLRFAAALRYRSIFDEAAFTRAKLGAVLLITAMGIPMLWMGEEFGEHKRKSQTVTQPKKIAWPLLEREENRNLFEYYKALIALRQENPALQSDNIEFFGENALSKVFAYHRWNNAGNRVVVVVNFSDVNLTGYQVDNFPDCGQWRDWLGSEMIGENGLVTDIAAYTAKIFVSQS</sequence>
<dbReference type="Gene3D" id="2.60.40.1180">
    <property type="entry name" value="Golgi alpha-mannosidase II"/>
    <property type="match status" value="1"/>
</dbReference>
<dbReference type="InterPro" id="IPR006048">
    <property type="entry name" value="A-amylase/branching_C"/>
</dbReference>
<dbReference type="InterPro" id="IPR014756">
    <property type="entry name" value="Ig_E-set"/>
</dbReference>
<dbReference type="InterPro" id="IPR004193">
    <property type="entry name" value="Glyco_hydro_13_N"/>
</dbReference>
<dbReference type="Gene3D" id="2.60.40.10">
    <property type="entry name" value="Immunoglobulins"/>
    <property type="match status" value="1"/>
</dbReference>
<dbReference type="InterPro" id="IPR013780">
    <property type="entry name" value="Glyco_hydro_b"/>
</dbReference>
<dbReference type="GO" id="GO:0004553">
    <property type="term" value="F:hydrolase activity, hydrolyzing O-glycosyl compounds"/>
    <property type="evidence" value="ECO:0007669"/>
    <property type="project" value="InterPro"/>
</dbReference>
<dbReference type="SUPFAM" id="SSF81296">
    <property type="entry name" value="E set domains"/>
    <property type="match status" value="1"/>
</dbReference>
<dbReference type="CDD" id="cd11350">
    <property type="entry name" value="AmyAc_4"/>
    <property type="match status" value="1"/>
</dbReference>
<proteinExistence type="inferred from homology"/>
<comment type="similarity">
    <text evidence="1">Belongs to the glycosyl hydrolase 13 family.</text>
</comment>
<dbReference type="PANTHER" id="PTHR43002">
    <property type="entry name" value="GLYCOGEN DEBRANCHING ENZYME"/>
    <property type="match status" value="1"/>
</dbReference>
<dbReference type="InterPro" id="IPR006047">
    <property type="entry name" value="GH13_cat_dom"/>
</dbReference>
<dbReference type="InterPro" id="IPR013783">
    <property type="entry name" value="Ig-like_fold"/>
</dbReference>
<dbReference type="Pfam" id="PF02806">
    <property type="entry name" value="Alpha-amylase_C"/>
    <property type="match status" value="1"/>
</dbReference>
<dbReference type="EMBL" id="JAHHGZ010000009">
    <property type="protein sequence ID" value="MBW4667825.1"/>
    <property type="molecule type" value="Genomic_DNA"/>
</dbReference>
<dbReference type="AlphaFoldDB" id="A0A951QNI6"/>
<dbReference type="InterPro" id="IPR037439">
    <property type="entry name" value="Branching_enzy"/>
</dbReference>
<dbReference type="Gene3D" id="3.20.20.80">
    <property type="entry name" value="Glycosidases"/>
    <property type="match status" value="1"/>
</dbReference>
<dbReference type="SUPFAM" id="SSF51011">
    <property type="entry name" value="Glycosyl hydrolase domain"/>
    <property type="match status" value="1"/>
</dbReference>
<name>A0A951QNI6_9CYAN</name>
<reference evidence="4" key="2">
    <citation type="journal article" date="2022" name="Microbiol. Resour. Announc.">
        <title>Metagenome Sequencing to Explore Phylogenomics of Terrestrial Cyanobacteria.</title>
        <authorList>
            <person name="Ward R.D."/>
            <person name="Stajich J.E."/>
            <person name="Johansen J.R."/>
            <person name="Huntemann M."/>
            <person name="Clum A."/>
            <person name="Foster B."/>
            <person name="Foster B."/>
            <person name="Roux S."/>
            <person name="Palaniappan K."/>
            <person name="Varghese N."/>
            <person name="Mukherjee S."/>
            <person name="Reddy T.B.K."/>
            <person name="Daum C."/>
            <person name="Copeland A."/>
            <person name="Chen I.A."/>
            <person name="Ivanova N.N."/>
            <person name="Kyrpides N.C."/>
            <person name="Shapiro N."/>
            <person name="Eloe-Fadrosh E.A."/>
            <person name="Pietrasiak N."/>
        </authorList>
    </citation>
    <scope>NUCLEOTIDE SEQUENCE</scope>
    <source>
        <strain evidence="4">GSE-NOS-MK-12-04C</strain>
    </source>
</reference>
<dbReference type="GO" id="GO:0005978">
    <property type="term" value="P:glycogen biosynthetic process"/>
    <property type="evidence" value="ECO:0007669"/>
    <property type="project" value="InterPro"/>
</dbReference>
<dbReference type="CDD" id="cd02859">
    <property type="entry name" value="E_set_AMPKbeta_like_N"/>
    <property type="match status" value="1"/>
</dbReference>
<gene>
    <name evidence="4" type="ORF">KME60_10425</name>
</gene>
<protein>
    <submittedName>
        <fullName evidence="4">Alpha amylase C-terminal domain-containing protein</fullName>
    </submittedName>
</protein>
<evidence type="ECO:0000313" key="4">
    <source>
        <dbReference type="EMBL" id="MBW4667825.1"/>
    </source>
</evidence>
<dbReference type="PIRSF" id="PIRSF000463">
    <property type="entry name" value="GlgB"/>
    <property type="match status" value="1"/>
</dbReference>
<feature type="domain" description="Glycosyl hydrolase family 13 catalytic" evidence="3">
    <location>
        <begin position="114"/>
        <end position="474"/>
    </location>
</feature>
<dbReference type="GO" id="GO:0003844">
    <property type="term" value="F:1,4-alpha-glucan branching enzyme activity"/>
    <property type="evidence" value="ECO:0007669"/>
    <property type="project" value="InterPro"/>
</dbReference>
<dbReference type="Pfam" id="PF00128">
    <property type="entry name" value="Alpha-amylase"/>
    <property type="match status" value="1"/>
</dbReference>
<dbReference type="GO" id="GO:0043169">
    <property type="term" value="F:cation binding"/>
    <property type="evidence" value="ECO:0007669"/>
    <property type="project" value="InterPro"/>
</dbReference>
<dbReference type="SMART" id="SM00642">
    <property type="entry name" value="Aamy"/>
    <property type="match status" value="1"/>
</dbReference>
<dbReference type="Proteomes" id="UP000729701">
    <property type="component" value="Unassembled WGS sequence"/>
</dbReference>
<evidence type="ECO:0000256" key="1">
    <source>
        <dbReference type="ARBA" id="ARBA00008061"/>
    </source>
</evidence>
<comment type="caution">
    <text evidence="4">The sequence shown here is derived from an EMBL/GenBank/DDBJ whole genome shotgun (WGS) entry which is preliminary data.</text>
</comment>
<reference evidence="4" key="1">
    <citation type="submission" date="2021-05" db="EMBL/GenBank/DDBJ databases">
        <authorList>
            <person name="Pietrasiak N."/>
            <person name="Ward R."/>
            <person name="Stajich J.E."/>
            <person name="Kurbessoian T."/>
        </authorList>
    </citation>
    <scope>NUCLEOTIDE SEQUENCE</scope>
    <source>
        <strain evidence="4">GSE-NOS-MK-12-04C</strain>
    </source>
</reference>
<organism evidence="4 5">
    <name type="scientific">Cyanomargarita calcarea GSE-NOS-MK-12-04C</name>
    <dbReference type="NCBI Taxonomy" id="2839659"/>
    <lineage>
        <taxon>Bacteria</taxon>
        <taxon>Bacillati</taxon>
        <taxon>Cyanobacteriota</taxon>
        <taxon>Cyanophyceae</taxon>
        <taxon>Nostocales</taxon>
        <taxon>Cyanomargaritaceae</taxon>
        <taxon>Cyanomargarita</taxon>
    </lineage>
</organism>
<dbReference type="Pfam" id="PF02922">
    <property type="entry name" value="CBM_48"/>
    <property type="match status" value="1"/>
</dbReference>
<evidence type="ECO:0000256" key="2">
    <source>
        <dbReference type="PIRSR" id="PIRSR000463-1"/>
    </source>
</evidence>